<dbReference type="PANTHER" id="PTHR37981:SF1">
    <property type="entry name" value="SGNH HYDROLASE-TYPE ESTERASE DOMAIN-CONTAINING PROTEIN"/>
    <property type="match status" value="1"/>
</dbReference>
<evidence type="ECO:0000313" key="1">
    <source>
        <dbReference type="EMBL" id="KAF2719097.1"/>
    </source>
</evidence>
<keyword evidence="2" id="KW-1185">Reference proteome</keyword>
<reference evidence="1" key="1">
    <citation type="journal article" date="2020" name="Stud. Mycol.">
        <title>101 Dothideomycetes genomes: a test case for predicting lifestyles and emergence of pathogens.</title>
        <authorList>
            <person name="Haridas S."/>
            <person name="Albert R."/>
            <person name="Binder M."/>
            <person name="Bloem J."/>
            <person name="Labutti K."/>
            <person name="Salamov A."/>
            <person name="Andreopoulos B."/>
            <person name="Baker S."/>
            <person name="Barry K."/>
            <person name="Bills G."/>
            <person name="Bluhm B."/>
            <person name="Cannon C."/>
            <person name="Castanera R."/>
            <person name="Culley D."/>
            <person name="Daum C."/>
            <person name="Ezra D."/>
            <person name="Gonzalez J."/>
            <person name="Henrissat B."/>
            <person name="Kuo A."/>
            <person name="Liang C."/>
            <person name="Lipzen A."/>
            <person name="Lutzoni F."/>
            <person name="Magnuson J."/>
            <person name="Mondo S."/>
            <person name="Nolan M."/>
            <person name="Ohm R."/>
            <person name="Pangilinan J."/>
            <person name="Park H.-J."/>
            <person name="Ramirez L."/>
            <person name="Alfaro M."/>
            <person name="Sun H."/>
            <person name="Tritt A."/>
            <person name="Yoshinaga Y."/>
            <person name="Zwiers L.-H."/>
            <person name="Turgeon B."/>
            <person name="Goodwin S."/>
            <person name="Spatafora J."/>
            <person name="Crous P."/>
            <person name="Grigoriev I."/>
        </authorList>
    </citation>
    <scope>NUCLEOTIDE SEQUENCE</scope>
    <source>
        <strain evidence="1">CBS 116435</strain>
    </source>
</reference>
<comment type="caution">
    <text evidence="1">The sequence shown here is derived from an EMBL/GenBank/DDBJ whole genome shotgun (WGS) entry which is preliminary data.</text>
</comment>
<dbReference type="InterPro" id="IPR037460">
    <property type="entry name" value="SEST-like"/>
</dbReference>
<evidence type="ECO:0008006" key="3">
    <source>
        <dbReference type="Google" id="ProtNLM"/>
    </source>
</evidence>
<dbReference type="CDD" id="cd01823">
    <property type="entry name" value="SEST_like"/>
    <property type="match status" value="1"/>
</dbReference>
<dbReference type="PANTHER" id="PTHR37981">
    <property type="entry name" value="LIPASE 2"/>
    <property type="match status" value="1"/>
</dbReference>
<dbReference type="GO" id="GO:0016788">
    <property type="term" value="F:hydrolase activity, acting on ester bonds"/>
    <property type="evidence" value="ECO:0007669"/>
    <property type="project" value="InterPro"/>
</dbReference>
<dbReference type="GO" id="GO:0006629">
    <property type="term" value="P:lipid metabolic process"/>
    <property type="evidence" value="ECO:0007669"/>
    <property type="project" value="TreeGrafter"/>
</dbReference>
<name>A0A9P4UKJ1_9PEZI</name>
<dbReference type="InterPro" id="IPR036514">
    <property type="entry name" value="SGNH_hydro_sf"/>
</dbReference>
<accession>A0A9P4UKJ1</accession>
<dbReference type="AlphaFoldDB" id="A0A9P4UKJ1"/>
<sequence length="562" mass="60877">MPSLISLRSGIGAIVPVVAGALASSTTSVVLSQSATASLDIIPSGLDALVPAFAGALASGITSMTPSQPATIPTYTIPPDWQSDLNQSAQVTIVNPGDNIEPTLEWTALGDSYASGVGTTRYVDGLRCLRYDEAYPHIVNLNPYYPPDGDQVFPPGSHKLNNVVCSGAESQDIIDWQLLDKPTQWKPSIQYGYRPEFGSPEFATLTAGGDDIDFPGILFNCILGIHVPGGPTHRTCTDQRSYTWSILNDESDDGYIGDLNKVIDAIMNKGQAQEGEKGAGFRLYVTGYGRFFNDETTGSDTNCDGTTFQIKNAASTQPIGSKGAEDAKLTKEIRQDFNKMSDSLNSGIQEAVQRYNDAHPSDDPHVKFVDIQTDPTGNDMLKGHRFCEKGIQEPDTKNEDLFFWHFPYSDPTGTNDDDTHPFGAVFETAYSKTWNEAGSDVTAKYPKYNRFFNAVIDNITPELFEANGISDWNDVEAWGGWLGARTRLFHPSFKWHAVISKAILTQYLLDHPTGSTDTSVSTASASSVLTSMSTSIISSSAAASTSFTPDRDSSLPLPHVIS</sequence>
<dbReference type="OrthoDB" id="21678at2759"/>
<dbReference type="EMBL" id="MU003816">
    <property type="protein sequence ID" value="KAF2719097.1"/>
    <property type="molecule type" value="Genomic_DNA"/>
</dbReference>
<protein>
    <recommendedName>
        <fullName evidence="3">SGNH hydrolase</fullName>
    </recommendedName>
</protein>
<gene>
    <name evidence="1" type="ORF">K431DRAFT_314458</name>
</gene>
<proteinExistence type="predicted"/>
<dbReference type="Proteomes" id="UP000799441">
    <property type="component" value="Unassembled WGS sequence"/>
</dbReference>
<dbReference type="SUPFAM" id="SSF52266">
    <property type="entry name" value="SGNH hydrolase"/>
    <property type="match status" value="1"/>
</dbReference>
<evidence type="ECO:0000313" key="2">
    <source>
        <dbReference type="Proteomes" id="UP000799441"/>
    </source>
</evidence>
<dbReference type="Gene3D" id="3.40.50.1110">
    <property type="entry name" value="SGNH hydrolase"/>
    <property type="match status" value="1"/>
</dbReference>
<organism evidence="1 2">
    <name type="scientific">Polychaeton citri CBS 116435</name>
    <dbReference type="NCBI Taxonomy" id="1314669"/>
    <lineage>
        <taxon>Eukaryota</taxon>
        <taxon>Fungi</taxon>
        <taxon>Dikarya</taxon>
        <taxon>Ascomycota</taxon>
        <taxon>Pezizomycotina</taxon>
        <taxon>Dothideomycetes</taxon>
        <taxon>Dothideomycetidae</taxon>
        <taxon>Capnodiales</taxon>
        <taxon>Capnodiaceae</taxon>
        <taxon>Polychaeton</taxon>
    </lineage>
</organism>